<comment type="cofactor">
    <cofactor evidence="1">
        <name>Mg(2+)</name>
        <dbReference type="ChEBI" id="CHEBI:18420"/>
    </cofactor>
</comment>
<gene>
    <name evidence="27" type="ORF">CNMCM5793_005726</name>
    <name evidence="28" type="ORF">CNMCM6106_006435</name>
</gene>
<dbReference type="Proteomes" id="UP000662466">
    <property type="component" value="Unassembled WGS sequence"/>
</dbReference>
<dbReference type="InterPro" id="IPR000783">
    <property type="entry name" value="RNA_pol_subH/Rpb5_C"/>
</dbReference>
<keyword evidence="13" id="KW-0999">Mitochondrion inner membrane</keyword>
<evidence type="ECO:0000256" key="5">
    <source>
        <dbReference type="ARBA" id="ARBA00005189"/>
    </source>
</evidence>
<dbReference type="GO" id="GO:0005665">
    <property type="term" value="C:RNA polymerase II, core complex"/>
    <property type="evidence" value="ECO:0007669"/>
    <property type="project" value="UniProtKB-ARBA"/>
</dbReference>
<reference evidence="27" key="1">
    <citation type="submission" date="2020-06" db="EMBL/GenBank/DDBJ databases">
        <title>Draft genome sequences of strains closely related to Aspergillus parafelis and Aspergillus hiratsukae.</title>
        <authorList>
            <person name="Dos Santos R.A.C."/>
            <person name="Rivero-Menendez O."/>
            <person name="Steenwyk J.L."/>
            <person name="Mead M.E."/>
            <person name="Goldman G.H."/>
            <person name="Alastruey-Izquierdo A."/>
            <person name="Rokas A."/>
        </authorList>
    </citation>
    <scope>NUCLEOTIDE SEQUENCE</scope>
    <source>
        <strain evidence="27">CNM-CM5793</strain>
        <strain evidence="28">CNM-CM6106</strain>
    </source>
</reference>
<evidence type="ECO:0000256" key="17">
    <source>
        <dbReference type="ARBA" id="ARBA00023136"/>
    </source>
</evidence>
<dbReference type="NCBIfam" id="NF007129">
    <property type="entry name" value="PRK09570.1"/>
    <property type="match status" value="1"/>
</dbReference>
<accession>A0A8H6PGH4</accession>
<dbReference type="Pfam" id="PF03871">
    <property type="entry name" value="RNA_pol_Rpb5_N"/>
    <property type="match status" value="1"/>
</dbReference>
<comment type="similarity">
    <text evidence="6">Belongs to the TAM41 family.</text>
</comment>
<evidence type="ECO:0000256" key="20">
    <source>
        <dbReference type="ARBA" id="ARBA00023242"/>
    </source>
</evidence>
<keyword evidence="10" id="KW-0444">Lipid biosynthesis</keyword>
<dbReference type="PANTHER" id="PTHR13619">
    <property type="entry name" value="PHOSPHATIDATE CYTIDYLYLTRANSFERASE, MITOCHONDRIAL"/>
    <property type="match status" value="1"/>
</dbReference>
<keyword evidence="15" id="KW-0443">Lipid metabolism</keyword>
<keyword evidence="19" id="KW-0594">Phospholipid biosynthesis</keyword>
<dbReference type="SUPFAM" id="SSF55287">
    <property type="entry name" value="RPB5-like RNA polymerase subunit"/>
    <property type="match status" value="1"/>
</dbReference>
<evidence type="ECO:0000256" key="18">
    <source>
        <dbReference type="ARBA" id="ARBA00023163"/>
    </source>
</evidence>
<evidence type="ECO:0000313" key="27">
    <source>
        <dbReference type="EMBL" id="KAF7134097.1"/>
    </source>
</evidence>
<dbReference type="FunFam" id="3.90.940.20:FF:000001">
    <property type="entry name" value="DNA-directed RNA polymerases I, II, and III subunit RPABC1"/>
    <property type="match status" value="1"/>
</dbReference>
<dbReference type="GO" id="GO:0003677">
    <property type="term" value="F:DNA binding"/>
    <property type="evidence" value="ECO:0007669"/>
    <property type="project" value="InterPro"/>
</dbReference>
<dbReference type="GO" id="GO:0004605">
    <property type="term" value="F:phosphatidate cytidylyltransferase activity"/>
    <property type="evidence" value="ECO:0007669"/>
    <property type="project" value="UniProtKB-EC"/>
</dbReference>
<evidence type="ECO:0000256" key="11">
    <source>
        <dbReference type="ARBA" id="ARBA00022679"/>
    </source>
</evidence>
<keyword evidence="29" id="KW-1185">Reference proteome</keyword>
<evidence type="ECO:0000256" key="6">
    <source>
        <dbReference type="ARBA" id="ARBA00005458"/>
    </source>
</evidence>
<dbReference type="InterPro" id="IPR015222">
    <property type="entry name" value="Tam41"/>
</dbReference>
<keyword evidence="18" id="KW-0804">Transcription</keyword>
<dbReference type="Proteomes" id="UP000630445">
    <property type="component" value="Unassembled WGS sequence"/>
</dbReference>
<evidence type="ECO:0000256" key="10">
    <source>
        <dbReference type="ARBA" id="ARBA00022516"/>
    </source>
</evidence>
<evidence type="ECO:0000256" key="15">
    <source>
        <dbReference type="ARBA" id="ARBA00023098"/>
    </source>
</evidence>
<evidence type="ECO:0000313" key="28">
    <source>
        <dbReference type="EMBL" id="KAF7172129.1"/>
    </source>
</evidence>
<comment type="caution">
    <text evidence="27">The sequence shown here is derived from an EMBL/GenBank/DDBJ whole genome shotgun (WGS) entry which is preliminary data.</text>
</comment>
<dbReference type="InterPro" id="IPR036710">
    <property type="entry name" value="RNA_pol_Rpb5_N_sf"/>
</dbReference>
<evidence type="ECO:0000256" key="14">
    <source>
        <dbReference type="ARBA" id="ARBA00022842"/>
    </source>
</evidence>
<dbReference type="InterPro" id="IPR005571">
    <property type="entry name" value="RNA_pol_Rpb5_N"/>
</dbReference>
<evidence type="ECO:0000259" key="25">
    <source>
        <dbReference type="Pfam" id="PF01191"/>
    </source>
</evidence>
<dbReference type="PANTHER" id="PTHR13619:SF0">
    <property type="entry name" value="PHOSPHATIDATE CYTIDYLYLTRANSFERASE, MITOCHONDRIAL"/>
    <property type="match status" value="1"/>
</dbReference>
<feature type="region of interest" description="Disordered" evidence="24">
    <location>
        <begin position="264"/>
        <end position="304"/>
    </location>
</feature>
<comment type="pathway">
    <text evidence="4">Phospholipid metabolism; CDP-diacylglycerol biosynthesis; CDP-diacylglycerol from sn-glycerol 3-phosphate: step 3/3.</text>
</comment>
<feature type="compositionally biased region" description="Low complexity" evidence="24">
    <location>
        <begin position="729"/>
        <end position="742"/>
    </location>
</feature>
<evidence type="ECO:0000256" key="4">
    <source>
        <dbReference type="ARBA" id="ARBA00005119"/>
    </source>
</evidence>
<evidence type="ECO:0000256" key="9">
    <source>
        <dbReference type="ARBA" id="ARBA00020809"/>
    </source>
</evidence>
<dbReference type="FunFam" id="3.40.1340.10:FF:000002">
    <property type="entry name" value="DNA-directed RNA polymerases I, II, and III subunit RPABC1"/>
    <property type="match status" value="1"/>
</dbReference>
<comment type="similarity">
    <text evidence="22">Belongs to the archaeal Rpo5/eukaryotic RPB5 RNA polymerase subunit family.</text>
</comment>
<dbReference type="OrthoDB" id="341477at2759"/>
<dbReference type="AlphaFoldDB" id="A0A8H6PGH4"/>
<comment type="pathway">
    <text evidence="5">Lipid metabolism.</text>
</comment>
<dbReference type="GO" id="GO:0005666">
    <property type="term" value="C:RNA polymerase III complex"/>
    <property type="evidence" value="ECO:0007669"/>
    <property type="project" value="UniProtKB-ARBA"/>
</dbReference>
<protein>
    <recommendedName>
        <fullName evidence="9">DNA-directed RNA polymerases I, II, and III subunit RPABC1</fullName>
        <ecNumber evidence="7">2.7.7.41</ecNumber>
    </recommendedName>
    <alternativeName>
        <fullName evidence="23">CDP-diacylglycerol synthase</fullName>
    </alternativeName>
    <alternativeName>
        <fullName evidence="8">Phosphatidate cytidylyltransferase, mitochondrial</fullName>
    </alternativeName>
</protein>
<feature type="compositionally biased region" description="Polar residues" evidence="24">
    <location>
        <begin position="290"/>
        <end position="302"/>
    </location>
</feature>
<feature type="domain" description="RNA polymerase Rpb5 N-terminal" evidence="26">
    <location>
        <begin position="12"/>
        <end position="117"/>
    </location>
</feature>
<evidence type="ECO:0000256" key="2">
    <source>
        <dbReference type="ARBA" id="ARBA00004123"/>
    </source>
</evidence>
<keyword evidence="14" id="KW-0460">Magnesium</keyword>
<dbReference type="Pfam" id="PF09139">
    <property type="entry name" value="Tam41_Mmp37"/>
    <property type="match status" value="1"/>
</dbReference>
<dbReference type="EMBL" id="JACBAF010001881">
    <property type="protein sequence ID" value="KAF7172129.1"/>
    <property type="molecule type" value="Genomic_DNA"/>
</dbReference>
<evidence type="ECO:0000256" key="12">
    <source>
        <dbReference type="ARBA" id="ARBA00022695"/>
    </source>
</evidence>
<dbReference type="InterPro" id="IPR020608">
    <property type="entry name" value="RNA_pol_subH/Rpb5_CS"/>
</dbReference>
<dbReference type="GO" id="GO:0006383">
    <property type="term" value="P:transcription by RNA polymerase III"/>
    <property type="evidence" value="ECO:0007669"/>
    <property type="project" value="UniProtKB-ARBA"/>
</dbReference>
<dbReference type="InterPro" id="IPR035913">
    <property type="entry name" value="RPB5-like_sf"/>
</dbReference>
<keyword evidence="16" id="KW-0496">Mitochondrion</keyword>
<evidence type="ECO:0000256" key="13">
    <source>
        <dbReference type="ARBA" id="ARBA00022792"/>
    </source>
</evidence>
<keyword evidence="20" id="KW-0539">Nucleus</keyword>
<evidence type="ECO:0000256" key="7">
    <source>
        <dbReference type="ARBA" id="ARBA00012487"/>
    </source>
</evidence>
<dbReference type="GO" id="GO:0005743">
    <property type="term" value="C:mitochondrial inner membrane"/>
    <property type="evidence" value="ECO:0007669"/>
    <property type="project" value="UniProtKB-SubCell"/>
</dbReference>
<dbReference type="InterPro" id="IPR014381">
    <property type="entry name" value="Arch_Rpo5/euc_Rpb5"/>
</dbReference>
<evidence type="ECO:0000256" key="3">
    <source>
        <dbReference type="ARBA" id="ARBA00004443"/>
    </source>
</evidence>
<dbReference type="SUPFAM" id="SSF53036">
    <property type="entry name" value="Eukaryotic RPB5 N-terminal domain"/>
    <property type="match status" value="1"/>
</dbReference>
<dbReference type="EC" id="2.7.7.41" evidence="7"/>
<dbReference type="Gene3D" id="3.40.1340.10">
    <property type="entry name" value="RNA polymerase, Rpb5, N-terminal domain"/>
    <property type="match status" value="1"/>
</dbReference>
<evidence type="ECO:0000313" key="29">
    <source>
        <dbReference type="Proteomes" id="UP000630445"/>
    </source>
</evidence>
<dbReference type="GO" id="GO:0032049">
    <property type="term" value="P:cardiolipin biosynthetic process"/>
    <property type="evidence" value="ECO:0007669"/>
    <property type="project" value="InterPro"/>
</dbReference>
<evidence type="ECO:0000256" key="23">
    <source>
        <dbReference type="ARBA" id="ARBA00029893"/>
    </source>
</evidence>
<name>A0A8H6PGH4_9EURO</name>
<dbReference type="Gene3D" id="3.90.940.20">
    <property type="entry name" value="RPB5-like RNA polymerase subunit"/>
    <property type="match status" value="1"/>
</dbReference>
<dbReference type="GO" id="GO:0005736">
    <property type="term" value="C:RNA polymerase I complex"/>
    <property type="evidence" value="ECO:0007669"/>
    <property type="project" value="UniProtKB-ARBA"/>
</dbReference>
<keyword evidence="17" id="KW-0472">Membrane</keyword>
<proteinExistence type="inferred from homology"/>
<evidence type="ECO:0000256" key="1">
    <source>
        <dbReference type="ARBA" id="ARBA00001946"/>
    </source>
</evidence>
<comment type="subcellular location">
    <subcellularLocation>
        <location evidence="3">Mitochondrion inner membrane</location>
        <topology evidence="3">Peripheral membrane protein</topology>
        <orientation evidence="3">Matrix side</orientation>
    </subcellularLocation>
    <subcellularLocation>
        <location evidence="2">Nucleus</location>
    </subcellularLocation>
</comment>
<evidence type="ECO:0000256" key="21">
    <source>
        <dbReference type="ARBA" id="ARBA00023264"/>
    </source>
</evidence>
<keyword evidence="11" id="KW-0808">Transferase</keyword>
<dbReference type="GO" id="GO:0006362">
    <property type="term" value="P:transcription elongation by RNA polymerase I"/>
    <property type="evidence" value="ECO:0007669"/>
    <property type="project" value="UniProtKB-ARBA"/>
</dbReference>
<dbReference type="GO" id="GO:0016024">
    <property type="term" value="P:CDP-diacylglycerol biosynthetic process"/>
    <property type="evidence" value="ECO:0007669"/>
    <property type="project" value="UniProtKB-UniPathway"/>
</dbReference>
<sequence length="742" mass="84295">MDEEYTSSAEADREMTRLWRTWRTVFEMLADRGYEVTEEEIQIPLDEFRQKYADPVGFPDRTKMKISARPTAAMQAKYTPLPTPANPDPQPDCGTIYVEFCADSTGVGTKQVRAFNHFVDENNFHTGVFITQTPISPSAVRLLSGIPGRICEHFQEQDLLVNITRHELVPKHVLLSPEEKKNLLQRYRLKESQLPRIQVSDPVARYLGLRRGQVVKIIRKSETAGRYASYRWALFVKTQPGSYLRLRSLYPSIPRCSRTRTSLRSFSKDSRSSSSTDAFLPSGNHDSLKRSSNPSSHGLWTPSQSTASFSTSASLLDPGNWDENPNLSISAFSELPSKDFGVNQHMIINQEFKEALRQILWQFRAPIRYAFAYGSGVFPQSGSAAGSSQCHPSAPAAIQKMQQGKGKMIDFIFGVSYSQHWHALNLSQHRDHYSALGSTGSYLVSQVQDRFGAGVYFNPYVTVNGTLIKYGVVNLDTLCRDLSQWDTLYLAGRLQKPVKILRDHPRVRLANQMNLLSAVRVALLLLPAEFSEFELYTTIAGISYMGDLRMSLPAEDPRKVRNIVSGQMAHFRRLYAPLIENLPNVTFNDKRCTEEDWIDDPNANVRLTQDMDPVKRGNMVRRLPDSFKQKLYFQYQSRFEIPRAEFDKMMKESSDSDSEVVRRRQGGPFEQRIAADENLKKEVQASISKTIRWPSTVQTIKGLFTSGIGRTWRYLSEKQSKYRTSGRKASASSEESSSSKQQ</sequence>
<evidence type="ECO:0000256" key="16">
    <source>
        <dbReference type="ARBA" id="ARBA00023128"/>
    </source>
</evidence>
<evidence type="ECO:0000256" key="19">
    <source>
        <dbReference type="ARBA" id="ARBA00023209"/>
    </source>
</evidence>
<evidence type="ECO:0000256" key="22">
    <source>
        <dbReference type="ARBA" id="ARBA00025765"/>
    </source>
</evidence>
<feature type="domain" description="RNA polymerase subunit H/Rpb5 C-terminal" evidence="25">
    <location>
        <begin position="161"/>
        <end position="232"/>
    </location>
</feature>
<dbReference type="UniPathway" id="UPA00557">
    <property type="reaction ID" value="UER00614"/>
</dbReference>
<feature type="region of interest" description="Disordered" evidence="24">
    <location>
        <begin position="718"/>
        <end position="742"/>
    </location>
</feature>
<dbReference type="Pfam" id="PF01191">
    <property type="entry name" value="RNA_pol_Rpb5_C"/>
    <property type="match status" value="1"/>
</dbReference>
<keyword evidence="21" id="KW-1208">Phospholipid metabolism</keyword>
<evidence type="ECO:0000256" key="8">
    <source>
        <dbReference type="ARBA" id="ARBA00018337"/>
    </source>
</evidence>
<dbReference type="PROSITE" id="PS01110">
    <property type="entry name" value="RNA_POL_H_23KD"/>
    <property type="match status" value="1"/>
</dbReference>
<dbReference type="EMBL" id="JACBAD010001765">
    <property type="protein sequence ID" value="KAF7134097.1"/>
    <property type="molecule type" value="Genomic_DNA"/>
</dbReference>
<dbReference type="GO" id="GO:0003899">
    <property type="term" value="F:DNA-directed RNA polymerase activity"/>
    <property type="evidence" value="ECO:0007669"/>
    <property type="project" value="InterPro"/>
</dbReference>
<dbReference type="GO" id="GO:0006367">
    <property type="term" value="P:transcription initiation at RNA polymerase II promoter"/>
    <property type="evidence" value="ECO:0007669"/>
    <property type="project" value="UniProtKB-ARBA"/>
</dbReference>
<dbReference type="HAMAP" id="MF_00025">
    <property type="entry name" value="RNApol_Rpo5_RPB5"/>
    <property type="match status" value="1"/>
</dbReference>
<evidence type="ECO:0000256" key="24">
    <source>
        <dbReference type="SAM" id="MobiDB-lite"/>
    </source>
</evidence>
<keyword evidence="12" id="KW-0548">Nucleotidyltransferase</keyword>
<organism evidence="27 29">
    <name type="scientific">Aspergillus hiratsukae</name>
    <dbReference type="NCBI Taxonomy" id="1194566"/>
    <lineage>
        <taxon>Eukaryota</taxon>
        <taxon>Fungi</taxon>
        <taxon>Dikarya</taxon>
        <taxon>Ascomycota</taxon>
        <taxon>Pezizomycotina</taxon>
        <taxon>Eurotiomycetes</taxon>
        <taxon>Eurotiomycetidae</taxon>
        <taxon>Eurotiales</taxon>
        <taxon>Aspergillaceae</taxon>
        <taxon>Aspergillus</taxon>
        <taxon>Aspergillus subgen. Fumigati</taxon>
    </lineage>
</organism>
<evidence type="ECO:0000259" key="26">
    <source>
        <dbReference type="Pfam" id="PF03871"/>
    </source>
</evidence>